<protein>
    <submittedName>
        <fullName evidence="1">Glycosyl transferase, family 1</fullName>
    </submittedName>
</protein>
<dbReference type="EMBL" id="LR796659">
    <property type="protein sequence ID" value="CAB4157315.1"/>
    <property type="molecule type" value="Genomic_DNA"/>
</dbReference>
<sequence>MNREQRRALEKQNKNVQNVVQHPRRILWVSNAPWAATGYGQQTAQVLPRLKKDYAVAAVANYGLEASTTTWNTHNGDIPVYPRGMETWSNDVIPAHAHDWFIRDKDAEHLLMTLFDVWVFKGEKWKEFPVASWTPVDHVPAPPEVSAWCRQDFVYPIAMSKFGKTMFENVGIESWYVPHAIEKVFKPTKTFKTIDGDEMTGREFMKIGEDKFVVGMNAANKGVSPIRKAFGENLLAFSMFSKKYDDAVLYLHTEASGSMGGIKLMDLILSTGIDPQKVIFPDPYMLRSGISQDILATIYTGMDVYLGTSMGEGFGIGTIEAQACATPVIVSDFAASSELCGDGWKIGGQPYWDAPQKSWFHIPSVPEIVDALEQAYNRGRAKSDKAAEFAKQYEADYVFETEWKPTLDSIFARVASDRSKKV</sequence>
<evidence type="ECO:0000313" key="1">
    <source>
        <dbReference type="EMBL" id="CAB4157315.1"/>
    </source>
</evidence>
<gene>
    <name evidence="1" type="ORF">UFOVP688_15</name>
</gene>
<organism evidence="1">
    <name type="scientific">uncultured Caudovirales phage</name>
    <dbReference type="NCBI Taxonomy" id="2100421"/>
    <lineage>
        <taxon>Viruses</taxon>
        <taxon>Duplodnaviria</taxon>
        <taxon>Heunggongvirae</taxon>
        <taxon>Uroviricota</taxon>
        <taxon>Caudoviricetes</taxon>
        <taxon>Peduoviridae</taxon>
        <taxon>Maltschvirus</taxon>
        <taxon>Maltschvirus maltsch</taxon>
    </lineage>
</organism>
<name>A0A6J5NJB7_9CAUD</name>
<reference evidence="1" key="1">
    <citation type="submission" date="2020-04" db="EMBL/GenBank/DDBJ databases">
        <authorList>
            <person name="Chiriac C."/>
            <person name="Salcher M."/>
            <person name="Ghai R."/>
            <person name="Kavagutti S V."/>
        </authorList>
    </citation>
    <scope>NUCLEOTIDE SEQUENCE</scope>
</reference>
<accession>A0A6J5NJB7</accession>
<dbReference type="SUPFAM" id="SSF53756">
    <property type="entry name" value="UDP-Glycosyltransferase/glycogen phosphorylase"/>
    <property type="match status" value="1"/>
</dbReference>
<dbReference type="PANTHER" id="PTHR46656:SF3">
    <property type="entry name" value="PUTATIVE-RELATED"/>
    <property type="match status" value="1"/>
</dbReference>
<keyword evidence="1" id="KW-0808">Transferase</keyword>
<proteinExistence type="predicted"/>
<dbReference type="GO" id="GO:0016740">
    <property type="term" value="F:transferase activity"/>
    <property type="evidence" value="ECO:0007669"/>
    <property type="project" value="UniProtKB-KW"/>
</dbReference>
<dbReference type="PANTHER" id="PTHR46656">
    <property type="entry name" value="PUTATIVE-RELATED"/>
    <property type="match status" value="1"/>
</dbReference>
<dbReference type="Pfam" id="PF13692">
    <property type="entry name" value="Glyco_trans_1_4"/>
    <property type="match status" value="1"/>
</dbReference>
<dbReference type="Gene3D" id="3.40.50.2000">
    <property type="entry name" value="Glycogen Phosphorylase B"/>
    <property type="match status" value="1"/>
</dbReference>